<evidence type="ECO:0000256" key="1">
    <source>
        <dbReference type="SAM" id="MobiDB-lite"/>
    </source>
</evidence>
<evidence type="ECO:0000313" key="3">
    <source>
        <dbReference type="Proteomes" id="UP001231518"/>
    </source>
</evidence>
<feature type="region of interest" description="Disordered" evidence="1">
    <location>
        <begin position="155"/>
        <end position="184"/>
    </location>
</feature>
<name>A0AAD7YLK8_MYTSE</name>
<feature type="region of interest" description="Disordered" evidence="1">
    <location>
        <begin position="1346"/>
        <end position="1368"/>
    </location>
</feature>
<dbReference type="Proteomes" id="UP001231518">
    <property type="component" value="Chromosome 8"/>
</dbReference>
<feature type="compositionally biased region" description="Basic and acidic residues" evidence="1">
    <location>
        <begin position="174"/>
        <end position="184"/>
    </location>
</feature>
<dbReference type="PANTHER" id="PTHR21963">
    <property type="entry name" value="PF6"/>
    <property type="match status" value="1"/>
</dbReference>
<dbReference type="GO" id="GO:0003351">
    <property type="term" value="P:epithelial cilium movement involved in extracellular fluid movement"/>
    <property type="evidence" value="ECO:0007669"/>
    <property type="project" value="TreeGrafter"/>
</dbReference>
<proteinExistence type="predicted"/>
<comment type="caution">
    <text evidence="2">The sequence shown here is derived from an EMBL/GenBank/DDBJ whole genome shotgun (WGS) entry which is preliminary data.</text>
</comment>
<gene>
    <name evidence="2" type="ORF">PYW07_016407</name>
</gene>
<feature type="compositionally biased region" description="Basic and acidic residues" evidence="1">
    <location>
        <begin position="1350"/>
        <end position="1368"/>
    </location>
</feature>
<dbReference type="PANTHER" id="PTHR21963:SF1">
    <property type="entry name" value="SPERM-ASSOCIATED ANTIGEN 17"/>
    <property type="match status" value="1"/>
</dbReference>
<dbReference type="GO" id="GO:0005576">
    <property type="term" value="C:extracellular region"/>
    <property type="evidence" value="ECO:0007669"/>
    <property type="project" value="GOC"/>
</dbReference>
<dbReference type="EMBL" id="JARGEI010000015">
    <property type="protein sequence ID" value="KAJ8718851.1"/>
    <property type="molecule type" value="Genomic_DNA"/>
</dbReference>
<dbReference type="InterPro" id="IPR026173">
    <property type="entry name" value="SPAG17"/>
</dbReference>
<protein>
    <submittedName>
        <fullName evidence="2">Uncharacterized protein</fullName>
    </submittedName>
</protein>
<sequence length="1445" mass="167308">MAPKKEKRSEPSETEWQTTIEEAPLDEDNWKVKVILIESAGGEQERMYLNKFEIFAAEEKRFVIKNICKTETIFMINQLGAEKKVKDPKLRVFEECQSYLSDKRDIPPDLLALVIKYLILKMKDEYLFISQQRLEVKRGISRESATMLDKTEVKGTVGSARKDEQHAHPVKGKGKGDGESAGHLETLEGKKFNTQLRIRGEEWRDKVYVDDYPTDGPNLYVAVTGFVEPYLPGSLVRLGIPLTAVVQIRIDPSKVGVPSNLLKATKRGQSLTEILGEKSMKFWDDLQLLRIQDDSADDYKNTAFIVFTPPYWSKDDLSGNPDRIYDELCFLMYDIQDLSRQHLHYKENMSIIDVPEDYINHYFNELYEQKNDDLPLECVTIYSILDSILQTVCDPSLDDVGISGSSVSSATTAASNPKNDSKIEDDKLENTENLVKQIFTTLWNTGAGKKKYRLTYGREYEENREPVVLRYGDFAKYNTFHLGNINLDNIVATSLVGMPINNLWRNQPRPSDEHEAKINFHVNVLLSCFDRTDVETAELNRLVNILACRKLYINRSSLKKCHLPPTTIAEFKKKYLKRSVLAEPLPKRPSLVASGPLLSSSFPSMTRSENEYEYACSQPEIDPEARRYRLMFECPDISQLVTVTEIENNQPMRHNMIDDFDFFEDLSGIRAQQVLREAFNHFNCVDYKYCEVTDCFILMFFNSHNNEGIAREEWRSHLTTPVCLQDFFDFVMDEQYEWIQTEEKIYDDNMLMDAFSISKDVFDPHALKSCIETTDVEMDLLMEGSLKYEEYVKVVEAPTETSEFTSSFIMKVVPVTVPVSDTKINKKKPTSARNAITKFFKQSVIEKVNESVEIPAKPFLGYDLGDRRVEVFGKEAIFFSRDGTKVTTMYTLTIPINLEYIILNILPDEPSKIVETKYFHSLYVSWPNGLITETVYDDNSPVISHIKQYHTRRMPHLDEEMSTITINSVNETICVESPNGTKVIVDKSNKYEINLDDKTSATFDGEDLNISYEACSECRAFTNCNVSIMKNKESSHNLTSANVEQVWLNMTDSFDKKLVVNEEGDIILSDEPPSSDKLHVQRMNMEYENKNASDTDVKEPDINSESFLVSHEKSKDMHLAKNLRFFILRRDLNCAELLHRGLVEEYKRDCRSHPWCFIKQYDTFGGHRKLASILTPVHVTEPEKWLMESKQAKKPRYKARKDLKPKAGKGKGFYHWMRPYERYVAQPITPDNVLPERLPRAYILRILEREWDGENRRELMGARELIQAVLRYRCIMEADRETILNIPVIDLRVEDERRIDDIIKVLAHKIYQELKCRIAEDIQSRARLSITTQPLLKSVDISVEGEEERDDTKCSEEERESLVKESEPAEEMRPTLKRYWRRRAEEYKEEQFYKYLLREGSVPPYFRNVLGGAIWWEVNNATAEAVTLAERRKMKCVCTENMGNT</sequence>
<accession>A0AAD7YLK8</accession>
<dbReference type="GO" id="GO:1904158">
    <property type="term" value="P:axonemal central apparatus assembly"/>
    <property type="evidence" value="ECO:0007669"/>
    <property type="project" value="TreeGrafter"/>
</dbReference>
<organism evidence="2 3">
    <name type="scientific">Mythimna separata</name>
    <name type="common">Oriental armyworm</name>
    <name type="synonym">Pseudaletia separata</name>
    <dbReference type="NCBI Taxonomy" id="271217"/>
    <lineage>
        <taxon>Eukaryota</taxon>
        <taxon>Metazoa</taxon>
        <taxon>Ecdysozoa</taxon>
        <taxon>Arthropoda</taxon>
        <taxon>Hexapoda</taxon>
        <taxon>Insecta</taxon>
        <taxon>Pterygota</taxon>
        <taxon>Neoptera</taxon>
        <taxon>Endopterygota</taxon>
        <taxon>Lepidoptera</taxon>
        <taxon>Glossata</taxon>
        <taxon>Ditrysia</taxon>
        <taxon>Noctuoidea</taxon>
        <taxon>Noctuidae</taxon>
        <taxon>Noctuinae</taxon>
        <taxon>Hadenini</taxon>
        <taxon>Mythimna</taxon>
    </lineage>
</organism>
<keyword evidence="3" id="KW-1185">Reference proteome</keyword>
<feature type="region of interest" description="Disordered" evidence="1">
    <location>
        <begin position="407"/>
        <end position="427"/>
    </location>
</feature>
<dbReference type="GO" id="GO:1990716">
    <property type="term" value="C:axonemal central apparatus"/>
    <property type="evidence" value="ECO:0007669"/>
    <property type="project" value="TreeGrafter"/>
</dbReference>
<evidence type="ECO:0000313" key="2">
    <source>
        <dbReference type="EMBL" id="KAJ8718851.1"/>
    </source>
</evidence>
<reference evidence="2" key="1">
    <citation type="submission" date="2023-03" db="EMBL/GenBank/DDBJ databases">
        <title>Chromosome-level genomes of two armyworms, Mythimna separata and Mythimna loreyi, provide insights into the biosynthesis and reception of sex pheromones.</title>
        <authorList>
            <person name="Zhao H."/>
        </authorList>
    </citation>
    <scope>NUCLEOTIDE SEQUENCE</scope>
    <source>
        <strain evidence="2">BeijingLab</strain>
        <tissue evidence="2">Pupa</tissue>
    </source>
</reference>